<gene>
    <name evidence="11" type="ORF">FSB78_00575</name>
</gene>
<dbReference type="RefSeq" id="WP_147079049.1">
    <property type="nucleotide sequence ID" value="NZ_VOQR01000001.1"/>
</dbReference>
<feature type="transmembrane region" description="Helical" evidence="9">
    <location>
        <begin position="132"/>
        <end position="154"/>
    </location>
</feature>
<dbReference type="InterPro" id="IPR005467">
    <property type="entry name" value="His_kinase_dom"/>
</dbReference>
<dbReference type="SMART" id="SM00387">
    <property type="entry name" value="HATPase_c"/>
    <property type="match status" value="1"/>
</dbReference>
<keyword evidence="12" id="KW-1185">Reference proteome</keyword>
<proteinExistence type="predicted"/>
<dbReference type="InterPro" id="IPR036097">
    <property type="entry name" value="HisK_dim/P_sf"/>
</dbReference>
<keyword evidence="9" id="KW-0812">Transmembrane</keyword>
<dbReference type="InterPro" id="IPR003594">
    <property type="entry name" value="HATPase_dom"/>
</dbReference>
<keyword evidence="7" id="KW-0067">ATP-binding</keyword>
<dbReference type="InterPro" id="IPR000014">
    <property type="entry name" value="PAS"/>
</dbReference>
<accession>A0A5C6UBM0</accession>
<dbReference type="EC" id="2.7.13.3" evidence="2"/>
<dbReference type="InterPro" id="IPR004358">
    <property type="entry name" value="Sig_transdc_His_kin-like_C"/>
</dbReference>
<dbReference type="InterPro" id="IPR035965">
    <property type="entry name" value="PAS-like_dom_sf"/>
</dbReference>
<keyword evidence="3" id="KW-0597">Phosphoprotein</keyword>
<dbReference type="GO" id="GO:0005524">
    <property type="term" value="F:ATP binding"/>
    <property type="evidence" value="ECO:0007669"/>
    <property type="project" value="UniProtKB-KW"/>
</dbReference>
<dbReference type="AlphaFoldDB" id="A0A5C6UBM0"/>
<dbReference type="InterPro" id="IPR036890">
    <property type="entry name" value="HATPase_C_sf"/>
</dbReference>
<dbReference type="Gene3D" id="3.30.450.20">
    <property type="entry name" value="PAS domain"/>
    <property type="match status" value="1"/>
</dbReference>
<keyword evidence="9" id="KW-1133">Transmembrane helix</keyword>
<evidence type="ECO:0000256" key="8">
    <source>
        <dbReference type="ARBA" id="ARBA00023012"/>
    </source>
</evidence>
<dbReference type="PANTHER" id="PTHR43065">
    <property type="entry name" value="SENSOR HISTIDINE KINASE"/>
    <property type="match status" value="1"/>
</dbReference>
<dbReference type="SUPFAM" id="SSF55785">
    <property type="entry name" value="PYP-like sensor domain (PAS domain)"/>
    <property type="match status" value="1"/>
</dbReference>
<evidence type="ECO:0000256" key="5">
    <source>
        <dbReference type="ARBA" id="ARBA00022741"/>
    </source>
</evidence>
<evidence type="ECO:0000256" key="1">
    <source>
        <dbReference type="ARBA" id="ARBA00000085"/>
    </source>
</evidence>
<evidence type="ECO:0000256" key="9">
    <source>
        <dbReference type="SAM" id="Phobius"/>
    </source>
</evidence>
<evidence type="ECO:0000313" key="11">
    <source>
        <dbReference type="EMBL" id="TXC69621.1"/>
    </source>
</evidence>
<dbReference type="GO" id="GO:0000155">
    <property type="term" value="F:phosphorelay sensor kinase activity"/>
    <property type="evidence" value="ECO:0007669"/>
    <property type="project" value="InterPro"/>
</dbReference>
<keyword evidence="4" id="KW-0808">Transferase</keyword>
<evidence type="ECO:0000256" key="4">
    <source>
        <dbReference type="ARBA" id="ARBA00022679"/>
    </source>
</evidence>
<dbReference type="EMBL" id="VOQR01000001">
    <property type="protein sequence ID" value="TXC69621.1"/>
    <property type="molecule type" value="Genomic_DNA"/>
</dbReference>
<dbReference type="Pfam" id="PF02518">
    <property type="entry name" value="HATPase_c"/>
    <property type="match status" value="1"/>
</dbReference>
<protein>
    <recommendedName>
        <fullName evidence="2">histidine kinase</fullName>
        <ecNumber evidence="2">2.7.13.3</ecNumber>
    </recommendedName>
</protein>
<keyword evidence="9" id="KW-0472">Membrane</keyword>
<dbReference type="OrthoDB" id="9789238at2"/>
<sequence length="493" mass="53744">MNRLWEALDDRPSVHPVPFGSAIRVGCLAACAALATSLTIRTVFHYEWPFIFGFLTTLAASLRASWRAGIVGAVLVVVGGVLLFPDAPLVTEPIVMAVIGCYLILAVTGDTLRQSRLTEHALAQQIRQRETYLQAIFATLPAAMLIVNDSGIIVTANQCAEQLFKHRHEPLAGCSISALLNLPNNGSAIGHLAKQVAIGQMTGQTVCIPVSGAHPLELTMQLAEVPISGKPFHIVYLRDETPQRTADARRAGLEAQVQQLGRATALGQLGSAIAHELNQPLASAALYAGAVRMMLADPDHDKAEVDATVVDMLGQLFRAKTIFQRLRNFVAADELDMEWVDVRRIVLEASQLGRMAIRQASAHLTVVLDEEFGEVFVDPVQIQQVLLNLIVNGVEAVQDRPVREVTLSVARWTDRQLVISVSDTGYGIADEVRNRLFEPFATSKRHGLGVGLSISKSIVEHHQGELWYDHEQPETTFRFTLGYRPTDAVGVAA</sequence>
<feature type="transmembrane region" description="Helical" evidence="9">
    <location>
        <begin position="69"/>
        <end position="87"/>
    </location>
</feature>
<dbReference type="Pfam" id="PF13188">
    <property type="entry name" value="PAS_8"/>
    <property type="match status" value="1"/>
</dbReference>
<reference evidence="11 12" key="1">
    <citation type="journal article" date="2013" name="Antonie Van Leeuwenhoek">
        <title>Sphingomonas ginsenosidivorax sp. nov., with the ability to transform ginsenosides.</title>
        <authorList>
            <person name="Jin X.F."/>
            <person name="Kim J.K."/>
            <person name="Liu Q.M."/>
            <person name="Kang M.S."/>
            <person name="He D."/>
            <person name="Jin F.X."/>
            <person name="Kim S.C."/>
            <person name="Im W.T."/>
        </authorList>
    </citation>
    <scope>NUCLEOTIDE SEQUENCE [LARGE SCALE GENOMIC DNA]</scope>
    <source>
        <strain evidence="11 12">KHI67</strain>
    </source>
</reference>
<evidence type="ECO:0000256" key="6">
    <source>
        <dbReference type="ARBA" id="ARBA00022777"/>
    </source>
</evidence>
<feature type="transmembrane region" description="Helical" evidence="9">
    <location>
        <begin position="21"/>
        <end position="40"/>
    </location>
</feature>
<evidence type="ECO:0000256" key="2">
    <source>
        <dbReference type="ARBA" id="ARBA00012438"/>
    </source>
</evidence>
<comment type="caution">
    <text evidence="11">The sequence shown here is derived from an EMBL/GenBank/DDBJ whole genome shotgun (WGS) entry which is preliminary data.</text>
</comment>
<dbReference type="SUPFAM" id="SSF55874">
    <property type="entry name" value="ATPase domain of HSP90 chaperone/DNA topoisomerase II/histidine kinase"/>
    <property type="match status" value="1"/>
</dbReference>
<dbReference type="CDD" id="cd00082">
    <property type="entry name" value="HisKA"/>
    <property type="match status" value="1"/>
</dbReference>
<feature type="transmembrane region" description="Helical" evidence="9">
    <location>
        <begin position="93"/>
        <end position="112"/>
    </location>
</feature>
<dbReference type="InterPro" id="IPR003661">
    <property type="entry name" value="HisK_dim/P_dom"/>
</dbReference>
<feature type="domain" description="Histidine kinase" evidence="10">
    <location>
        <begin position="272"/>
        <end position="485"/>
    </location>
</feature>
<comment type="catalytic activity">
    <reaction evidence="1">
        <text>ATP + protein L-histidine = ADP + protein N-phospho-L-histidine.</text>
        <dbReference type="EC" id="2.7.13.3"/>
    </reaction>
</comment>
<evidence type="ECO:0000256" key="7">
    <source>
        <dbReference type="ARBA" id="ARBA00022840"/>
    </source>
</evidence>
<evidence type="ECO:0000259" key="10">
    <source>
        <dbReference type="PROSITE" id="PS50109"/>
    </source>
</evidence>
<dbReference type="PRINTS" id="PR00344">
    <property type="entry name" value="BCTRLSENSOR"/>
</dbReference>
<keyword evidence="8" id="KW-0902">Two-component regulatory system</keyword>
<evidence type="ECO:0000256" key="3">
    <source>
        <dbReference type="ARBA" id="ARBA00022553"/>
    </source>
</evidence>
<evidence type="ECO:0000313" key="12">
    <source>
        <dbReference type="Proteomes" id="UP000321250"/>
    </source>
</evidence>
<dbReference type="PROSITE" id="PS50109">
    <property type="entry name" value="HIS_KIN"/>
    <property type="match status" value="1"/>
</dbReference>
<dbReference type="SUPFAM" id="SSF47384">
    <property type="entry name" value="Homodimeric domain of signal transducing histidine kinase"/>
    <property type="match status" value="1"/>
</dbReference>
<organism evidence="11 12">
    <name type="scientific">Sphingomonas ginsenosidivorax</name>
    <dbReference type="NCBI Taxonomy" id="862135"/>
    <lineage>
        <taxon>Bacteria</taxon>
        <taxon>Pseudomonadati</taxon>
        <taxon>Pseudomonadota</taxon>
        <taxon>Alphaproteobacteria</taxon>
        <taxon>Sphingomonadales</taxon>
        <taxon>Sphingomonadaceae</taxon>
        <taxon>Sphingomonas</taxon>
    </lineage>
</organism>
<keyword evidence="6" id="KW-0418">Kinase</keyword>
<dbReference type="Gene3D" id="3.30.565.10">
    <property type="entry name" value="Histidine kinase-like ATPase, C-terminal domain"/>
    <property type="match status" value="1"/>
</dbReference>
<name>A0A5C6UBM0_9SPHN</name>
<dbReference type="PANTHER" id="PTHR43065:SF10">
    <property type="entry name" value="PEROXIDE STRESS-ACTIVATED HISTIDINE KINASE MAK3"/>
    <property type="match status" value="1"/>
</dbReference>
<keyword evidence="5" id="KW-0547">Nucleotide-binding</keyword>
<dbReference type="Proteomes" id="UP000321250">
    <property type="component" value="Unassembled WGS sequence"/>
</dbReference>
<dbReference type="Gene3D" id="1.10.287.130">
    <property type="match status" value="1"/>
</dbReference>